<evidence type="ECO:0000256" key="1">
    <source>
        <dbReference type="SAM" id="Coils"/>
    </source>
</evidence>
<dbReference type="AlphaFoldDB" id="A0A401UP57"/>
<evidence type="ECO:0000313" key="2">
    <source>
        <dbReference type="EMBL" id="GCD11322.1"/>
    </source>
</evidence>
<dbReference type="RefSeq" id="WP_125003035.1">
    <property type="nucleotide sequence ID" value="NZ_BHYK01000017.1"/>
</dbReference>
<sequence length="115" mass="13512">MIINNEEISLLKAKIIDYEKQIIRNHKTFQDNQSEIELLRIKNLEKNKVINSFENKIDELNIINKNYENQISSQSKNIITYLEKIQKLQNSVRALDTSLKNATRNAIPLLLKPDF</sequence>
<evidence type="ECO:0000313" key="3">
    <source>
        <dbReference type="Proteomes" id="UP000287872"/>
    </source>
</evidence>
<protein>
    <submittedName>
        <fullName evidence="2">Uncharacterized protein</fullName>
    </submittedName>
</protein>
<proteinExistence type="predicted"/>
<gene>
    <name evidence="2" type="ORF">Ctaglu_29450</name>
</gene>
<dbReference type="EMBL" id="BHYK01000017">
    <property type="protein sequence ID" value="GCD11322.1"/>
    <property type="molecule type" value="Genomic_DNA"/>
</dbReference>
<name>A0A401UP57_9CLOT</name>
<dbReference type="Proteomes" id="UP000287872">
    <property type="component" value="Unassembled WGS sequence"/>
</dbReference>
<feature type="coiled-coil region" evidence="1">
    <location>
        <begin position="50"/>
        <end position="105"/>
    </location>
</feature>
<accession>A0A401UP57</accession>
<organism evidence="2 3">
    <name type="scientific">Clostridium tagluense</name>
    <dbReference type="NCBI Taxonomy" id="360422"/>
    <lineage>
        <taxon>Bacteria</taxon>
        <taxon>Bacillati</taxon>
        <taxon>Bacillota</taxon>
        <taxon>Clostridia</taxon>
        <taxon>Eubacteriales</taxon>
        <taxon>Clostridiaceae</taxon>
        <taxon>Clostridium</taxon>
    </lineage>
</organism>
<keyword evidence="1" id="KW-0175">Coiled coil</keyword>
<reference evidence="2 3" key="1">
    <citation type="submission" date="2018-11" db="EMBL/GenBank/DDBJ databases">
        <title>Genome sequencing and assembly of Clostridium tagluense strain A121.</title>
        <authorList>
            <person name="Murakami T."/>
            <person name="Segawa T."/>
            <person name="Shcherbakova V.A."/>
            <person name="Mori H."/>
            <person name="Yoshimura Y."/>
        </authorList>
    </citation>
    <scope>NUCLEOTIDE SEQUENCE [LARGE SCALE GENOMIC DNA]</scope>
    <source>
        <strain evidence="2 3">A121</strain>
    </source>
</reference>
<comment type="caution">
    <text evidence="2">The sequence shown here is derived from an EMBL/GenBank/DDBJ whole genome shotgun (WGS) entry which is preliminary data.</text>
</comment>
<keyword evidence="3" id="KW-1185">Reference proteome</keyword>